<dbReference type="Gene3D" id="3.30.70.340">
    <property type="entry name" value="Metallocarboxypeptidase-like"/>
    <property type="match status" value="1"/>
</dbReference>
<dbReference type="GO" id="GO:0005615">
    <property type="term" value="C:extracellular space"/>
    <property type="evidence" value="ECO:0007669"/>
    <property type="project" value="TreeGrafter"/>
</dbReference>
<keyword evidence="5" id="KW-0121">Carboxypeptidase</keyword>
<evidence type="ECO:0000256" key="12">
    <source>
        <dbReference type="ARBA" id="ARBA00023157"/>
    </source>
</evidence>
<accession>A0A8J6HRV5</accession>
<dbReference type="AlphaFoldDB" id="A0A8J6HRV5"/>
<dbReference type="EMBL" id="JABDTM020014094">
    <property type="protein sequence ID" value="KAH0819630.1"/>
    <property type="molecule type" value="Genomic_DNA"/>
</dbReference>
<reference evidence="18" key="1">
    <citation type="journal article" date="2020" name="J Insects Food Feed">
        <title>The yellow mealworm (Tenebrio molitor) genome: a resource for the emerging insects as food and feed industry.</title>
        <authorList>
            <person name="Eriksson T."/>
            <person name="Andere A."/>
            <person name="Kelstrup H."/>
            <person name="Emery V."/>
            <person name="Picard C."/>
        </authorList>
    </citation>
    <scope>NUCLEOTIDE SEQUENCE</scope>
    <source>
        <strain evidence="18">Stoneville</strain>
        <tissue evidence="18">Whole head</tissue>
    </source>
</reference>
<keyword evidence="4" id="KW-0964">Secreted</keyword>
<evidence type="ECO:0000313" key="19">
    <source>
        <dbReference type="Proteomes" id="UP000719412"/>
    </source>
</evidence>
<dbReference type="SUPFAM" id="SSF53187">
    <property type="entry name" value="Zn-dependent exopeptidases"/>
    <property type="match status" value="1"/>
</dbReference>
<dbReference type="FunFam" id="3.30.70.340:FF:000002">
    <property type="entry name" value="Carboxypeptidase A"/>
    <property type="match status" value="1"/>
</dbReference>
<proteinExistence type="inferred from homology"/>
<dbReference type="Pfam" id="PF02244">
    <property type="entry name" value="Propep_M14"/>
    <property type="match status" value="1"/>
</dbReference>
<comment type="cofactor">
    <cofactor evidence="1">
        <name>Zn(2+)</name>
        <dbReference type="ChEBI" id="CHEBI:29105"/>
    </cofactor>
</comment>
<protein>
    <recommendedName>
        <fullName evidence="14">Zinc carboxypeptidase A 1</fullName>
    </recommendedName>
</protein>
<evidence type="ECO:0000256" key="16">
    <source>
        <dbReference type="SAM" id="SignalP"/>
    </source>
</evidence>
<evidence type="ECO:0000256" key="11">
    <source>
        <dbReference type="ARBA" id="ARBA00023049"/>
    </source>
</evidence>
<dbReference type="GO" id="GO:0004181">
    <property type="term" value="F:metallocarboxypeptidase activity"/>
    <property type="evidence" value="ECO:0007669"/>
    <property type="project" value="InterPro"/>
</dbReference>
<comment type="caution">
    <text evidence="18">The sequence shown here is derived from an EMBL/GenBank/DDBJ whole genome shotgun (WGS) entry which is preliminary data.</text>
</comment>
<dbReference type="PANTHER" id="PTHR11705">
    <property type="entry name" value="PROTEASE FAMILY M14 CARBOXYPEPTIDASE A,B"/>
    <property type="match status" value="1"/>
</dbReference>
<evidence type="ECO:0000259" key="17">
    <source>
        <dbReference type="PROSITE" id="PS52035"/>
    </source>
</evidence>
<evidence type="ECO:0000256" key="6">
    <source>
        <dbReference type="ARBA" id="ARBA00022670"/>
    </source>
</evidence>
<dbReference type="FunFam" id="3.40.630.10:FF:000040">
    <property type="entry name" value="zinc carboxypeptidase"/>
    <property type="match status" value="1"/>
</dbReference>
<keyword evidence="6" id="KW-0645">Protease</keyword>
<keyword evidence="19" id="KW-1185">Reference proteome</keyword>
<dbReference type="InterPro" id="IPR057246">
    <property type="entry name" value="CARBOXYPEPT_ZN_1"/>
</dbReference>
<evidence type="ECO:0000256" key="8">
    <source>
        <dbReference type="ARBA" id="ARBA00022729"/>
    </source>
</evidence>
<dbReference type="InterPro" id="IPR057247">
    <property type="entry name" value="CARBOXYPEPT_ZN_2"/>
</dbReference>
<keyword evidence="8 16" id="KW-0732">Signal</keyword>
<comment type="function">
    <text evidence="13">Involved in the digestion of the blood meal.</text>
</comment>
<keyword evidence="9" id="KW-0378">Hydrolase</keyword>
<dbReference type="PANTHER" id="PTHR11705:SF153">
    <property type="entry name" value="ZINC CARBOXYPEPTIDASE A 1-LIKE PROTEIN"/>
    <property type="match status" value="1"/>
</dbReference>
<evidence type="ECO:0000256" key="13">
    <source>
        <dbReference type="ARBA" id="ARBA00057299"/>
    </source>
</evidence>
<sequence length="411" mass="46983">MKSLILVLVIAAEVFGYQKVRYDNYQVYRVKPKTLESIKLLKSLEQTASGYDFWTTVKALNHHVDVMVPPYKTDEFEDIIKHHGLDSEIFINNVQELIDNERSKTKSVGFDWNDYHTLQEINIWLSNIAEQYPDKVTLQKAGTSYEDRPIVGVHVSFAPGNENKSVFVDSNIHACEWIGSAVSTYILNQFLTSTDPNIREVADSHDWYFFPVINPDGFTYTHTTNRTWRKTRVPHDDNCIGADPNRNWDYHYNEGGTSDDPCSEMYSGPEAFSEPSMKSLSEYLLTIGDSLEGYISFHSYSQILLLPYGYTADHLDNYDELYDVGLKAIDALAQRYGTEYQVGDVAEILYVASGGSPDWVKGKLGTRITYTYELRDTGKYGFLLPADQIIPTAEETLDSFITIFQEFAKRR</sequence>
<evidence type="ECO:0000256" key="5">
    <source>
        <dbReference type="ARBA" id="ARBA00022645"/>
    </source>
</evidence>
<evidence type="ECO:0000256" key="4">
    <source>
        <dbReference type="ARBA" id="ARBA00022525"/>
    </source>
</evidence>
<organism evidence="18 19">
    <name type="scientific">Tenebrio molitor</name>
    <name type="common">Yellow mealworm beetle</name>
    <dbReference type="NCBI Taxonomy" id="7067"/>
    <lineage>
        <taxon>Eukaryota</taxon>
        <taxon>Metazoa</taxon>
        <taxon>Ecdysozoa</taxon>
        <taxon>Arthropoda</taxon>
        <taxon>Hexapoda</taxon>
        <taxon>Insecta</taxon>
        <taxon>Pterygota</taxon>
        <taxon>Neoptera</taxon>
        <taxon>Endopterygota</taxon>
        <taxon>Coleoptera</taxon>
        <taxon>Polyphaga</taxon>
        <taxon>Cucujiformia</taxon>
        <taxon>Tenebrionidae</taxon>
        <taxon>Tenebrio</taxon>
    </lineage>
</organism>
<feature type="signal peptide" evidence="16">
    <location>
        <begin position="1"/>
        <end position="16"/>
    </location>
</feature>
<feature type="domain" description="Peptidase M14" evidence="17">
    <location>
        <begin position="114"/>
        <end position="407"/>
    </location>
</feature>
<evidence type="ECO:0000256" key="3">
    <source>
        <dbReference type="ARBA" id="ARBA00005988"/>
    </source>
</evidence>
<comment type="subcellular location">
    <subcellularLocation>
        <location evidence="2">Secreted</location>
    </subcellularLocation>
</comment>
<dbReference type="PROSITE" id="PS00132">
    <property type="entry name" value="CARBOXYPEPT_ZN_1"/>
    <property type="match status" value="1"/>
</dbReference>
<dbReference type="GO" id="GO:0008270">
    <property type="term" value="F:zinc ion binding"/>
    <property type="evidence" value="ECO:0007669"/>
    <property type="project" value="InterPro"/>
</dbReference>
<dbReference type="InterPro" id="IPR036990">
    <property type="entry name" value="M14A-like_propep"/>
</dbReference>
<dbReference type="CDD" id="cd03860">
    <property type="entry name" value="M14_CP_A-B_like"/>
    <property type="match status" value="1"/>
</dbReference>
<dbReference type="PROSITE" id="PS00133">
    <property type="entry name" value="CARBOXYPEPT_ZN_2"/>
    <property type="match status" value="1"/>
</dbReference>
<dbReference type="SUPFAM" id="SSF54897">
    <property type="entry name" value="Protease propeptides/inhibitors"/>
    <property type="match status" value="1"/>
</dbReference>
<dbReference type="Gene3D" id="3.40.630.10">
    <property type="entry name" value="Zn peptidases"/>
    <property type="match status" value="1"/>
</dbReference>
<comment type="similarity">
    <text evidence="3 15">Belongs to the peptidase M14 family.</text>
</comment>
<dbReference type="Proteomes" id="UP000719412">
    <property type="component" value="Unassembled WGS sequence"/>
</dbReference>
<gene>
    <name evidence="18" type="ORF">GEV33_003161</name>
</gene>
<feature type="active site" description="Proton donor/acceptor" evidence="15">
    <location>
        <position position="373"/>
    </location>
</feature>
<evidence type="ECO:0000256" key="15">
    <source>
        <dbReference type="PROSITE-ProRule" id="PRU01379"/>
    </source>
</evidence>
<dbReference type="PROSITE" id="PS52035">
    <property type="entry name" value="PEPTIDASE_M14"/>
    <property type="match status" value="1"/>
</dbReference>
<keyword evidence="12" id="KW-1015">Disulfide bond</keyword>
<dbReference type="Pfam" id="PF00246">
    <property type="entry name" value="Peptidase_M14"/>
    <property type="match status" value="1"/>
</dbReference>
<keyword evidence="11" id="KW-0482">Metalloprotease</keyword>
<reference evidence="18" key="2">
    <citation type="submission" date="2021-08" db="EMBL/GenBank/DDBJ databases">
        <authorList>
            <person name="Eriksson T."/>
        </authorList>
    </citation>
    <scope>NUCLEOTIDE SEQUENCE</scope>
    <source>
        <strain evidence="18">Stoneville</strain>
        <tissue evidence="18">Whole head</tissue>
    </source>
</reference>
<evidence type="ECO:0000256" key="9">
    <source>
        <dbReference type="ARBA" id="ARBA00022801"/>
    </source>
</evidence>
<evidence type="ECO:0000256" key="14">
    <source>
        <dbReference type="ARBA" id="ARBA00069039"/>
    </source>
</evidence>
<dbReference type="SMART" id="SM00631">
    <property type="entry name" value="Zn_pept"/>
    <property type="match status" value="1"/>
</dbReference>
<dbReference type="InterPro" id="IPR000834">
    <property type="entry name" value="Peptidase_M14"/>
</dbReference>
<evidence type="ECO:0000256" key="10">
    <source>
        <dbReference type="ARBA" id="ARBA00022833"/>
    </source>
</evidence>
<dbReference type="PRINTS" id="PR00765">
    <property type="entry name" value="CRBOXYPTASEA"/>
</dbReference>
<name>A0A8J6HRV5_TENMO</name>
<dbReference type="GO" id="GO:0006508">
    <property type="term" value="P:proteolysis"/>
    <property type="evidence" value="ECO:0007669"/>
    <property type="project" value="UniProtKB-KW"/>
</dbReference>
<feature type="chain" id="PRO_5035152422" description="Zinc carboxypeptidase A 1" evidence="16">
    <location>
        <begin position="17"/>
        <end position="411"/>
    </location>
</feature>
<keyword evidence="7" id="KW-0479">Metal-binding</keyword>
<evidence type="ECO:0000313" key="18">
    <source>
        <dbReference type="EMBL" id="KAH0819630.1"/>
    </source>
</evidence>
<evidence type="ECO:0000256" key="1">
    <source>
        <dbReference type="ARBA" id="ARBA00001947"/>
    </source>
</evidence>
<keyword evidence="10" id="KW-0862">Zinc</keyword>
<dbReference type="InterPro" id="IPR003146">
    <property type="entry name" value="M14A_act_pep"/>
</dbReference>
<evidence type="ECO:0000256" key="7">
    <source>
        <dbReference type="ARBA" id="ARBA00022723"/>
    </source>
</evidence>
<evidence type="ECO:0000256" key="2">
    <source>
        <dbReference type="ARBA" id="ARBA00004613"/>
    </source>
</evidence>